<dbReference type="SUPFAM" id="SSF52821">
    <property type="entry name" value="Rhodanese/Cell cycle control phosphatase"/>
    <property type="match status" value="1"/>
</dbReference>
<dbReference type="Gene3D" id="3.40.250.10">
    <property type="entry name" value="Rhodanese-like domain"/>
    <property type="match status" value="1"/>
</dbReference>
<accession>A0A7X6DI80</accession>
<evidence type="ECO:0000313" key="3">
    <source>
        <dbReference type="EMBL" id="NKE67637.1"/>
    </source>
</evidence>
<gene>
    <name evidence="3" type="ORF">RAMLITH_17580</name>
</gene>
<dbReference type="Proteomes" id="UP000521868">
    <property type="component" value="Unassembled WGS sequence"/>
</dbReference>
<feature type="chain" id="PRO_5030675195" description="Rhodanese domain-containing protein" evidence="1">
    <location>
        <begin position="21"/>
        <end position="316"/>
    </location>
</feature>
<dbReference type="Pfam" id="PF00581">
    <property type="entry name" value="Rhodanese"/>
    <property type="match status" value="1"/>
</dbReference>
<keyword evidence="4" id="KW-1185">Reference proteome</keyword>
<keyword evidence="1" id="KW-0732">Signal</keyword>
<evidence type="ECO:0000313" key="4">
    <source>
        <dbReference type="Proteomes" id="UP000521868"/>
    </source>
</evidence>
<protein>
    <recommendedName>
        <fullName evidence="2">Rhodanese domain-containing protein</fullName>
    </recommendedName>
</protein>
<comment type="caution">
    <text evidence="3">The sequence shown here is derived from an EMBL/GenBank/DDBJ whole genome shotgun (WGS) entry which is preliminary data.</text>
</comment>
<evidence type="ECO:0000256" key="1">
    <source>
        <dbReference type="SAM" id="SignalP"/>
    </source>
</evidence>
<organism evidence="3 4">
    <name type="scientific">Ramlibacter lithotrophicus</name>
    <dbReference type="NCBI Taxonomy" id="2606681"/>
    <lineage>
        <taxon>Bacteria</taxon>
        <taxon>Pseudomonadati</taxon>
        <taxon>Pseudomonadota</taxon>
        <taxon>Betaproteobacteria</taxon>
        <taxon>Burkholderiales</taxon>
        <taxon>Comamonadaceae</taxon>
        <taxon>Ramlibacter</taxon>
    </lineage>
</organism>
<dbReference type="RefSeq" id="WP_168108769.1">
    <property type="nucleotide sequence ID" value="NZ_VTOX01000007.1"/>
</dbReference>
<name>A0A7X6DI80_9BURK</name>
<proteinExistence type="predicted"/>
<feature type="signal peptide" evidence="1">
    <location>
        <begin position="1"/>
        <end position="20"/>
    </location>
</feature>
<dbReference type="PROSITE" id="PS50206">
    <property type="entry name" value="RHODANESE_3"/>
    <property type="match status" value="1"/>
</dbReference>
<sequence length="316" mass="34494">MHTKLCATVGWLLLAISQLAMNTVCSAQPADSAVARFPPVALPDAIPHNAVALSGRWTVSVDGDGRRRELVLYPFALRPRRWLWAAAYGWTDGAMDPVPLRIENMADKVTMELTTPARVLIRAVVRADDEMAGTFEPRAGPSRAVSLKRTGQITLTEADSFADETRDFAVAPTASLSKTYHAKTPLIVPGGTTITTVHLWKWLTSSNPPVVVDLLDGEPGKRHCLPGAVWAGSRFGQGQVFANDERDFAALLNDVTSGDKATPIVFYCLNPECWLSYNGALRALAEGYTSVHWYRGGLHAWKAARLPMVIGDLYRP</sequence>
<reference evidence="3 4" key="1">
    <citation type="journal article" date="2020" name="Nature">
        <title>Bacterial chemolithoautotrophy via manganese oxidation.</title>
        <authorList>
            <person name="Yu H."/>
            <person name="Leadbetter J.R."/>
        </authorList>
    </citation>
    <scope>NUCLEOTIDE SEQUENCE [LARGE SCALE GENOMIC DNA]</scope>
    <source>
        <strain evidence="3 4">RBP-1</strain>
    </source>
</reference>
<dbReference type="EMBL" id="VTOX01000007">
    <property type="protein sequence ID" value="NKE67637.1"/>
    <property type="molecule type" value="Genomic_DNA"/>
</dbReference>
<dbReference type="InterPro" id="IPR036873">
    <property type="entry name" value="Rhodanese-like_dom_sf"/>
</dbReference>
<dbReference type="AlphaFoldDB" id="A0A7X6DI80"/>
<feature type="domain" description="Rhodanese" evidence="2">
    <location>
        <begin position="205"/>
        <end position="310"/>
    </location>
</feature>
<evidence type="ECO:0000259" key="2">
    <source>
        <dbReference type="PROSITE" id="PS50206"/>
    </source>
</evidence>
<dbReference type="InterPro" id="IPR001763">
    <property type="entry name" value="Rhodanese-like_dom"/>
</dbReference>